<protein>
    <recommendedName>
        <fullName evidence="3">DUF5666 domain-containing protein</fullName>
    </recommendedName>
</protein>
<evidence type="ECO:0000256" key="1">
    <source>
        <dbReference type="SAM" id="MobiDB-lite"/>
    </source>
</evidence>
<dbReference type="InterPro" id="IPR043724">
    <property type="entry name" value="DUF5666"/>
</dbReference>
<sequence length="372" mass="38591">MSRSLTRRGLLMLGAALPTLLRGMAAGAGEASKDQGIGGTGWTAGTDSDQGIGGTGIVGTVQRFGSIFVNGVRVGYSPDVPVWIDGTRTTASSLKIGHVVRVAVMMVAGRTVTRAIHVTSEVVGPVERVTASSLWILGQQVDIARLSRRSRIRPGDVIAVSGIRRPDGKIVASLIEARPDETHYLVRGLAVAKSGALLVGRLKVGPQSSRLAGRRVEMALARTPGGYKVLHLAAETPIPHSHVGGVLYETFVQRQGRRLKSGLGFALDDQNDGPKGIVRAFLDVRFDREGHVVSASRQERAGSQSPDQPGAPAQRASNPDDVPASPATGPQDGVNAPDRTDGSGTPMGSPGGLGAPGRMGGLRSSPAGSVKP</sequence>
<gene>
    <name evidence="4" type="ORF">H0241_06755</name>
</gene>
<feature type="domain" description="DUF5666" evidence="3">
    <location>
        <begin position="124"/>
        <end position="176"/>
    </location>
</feature>
<keyword evidence="2" id="KW-0732">Signal</keyword>
<evidence type="ECO:0000259" key="3">
    <source>
        <dbReference type="Pfam" id="PF18914"/>
    </source>
</evidence>
<dbReference type="Proteomes" id="UP000558284">
    <property type="component" value="Unassembled WGS sequence"/>
</dbReference>
<comment type="caution">
    <text evidence="4">The sequence shown here is derived from an EMBL/GenBank/DDBJ whole genome shotgun (WGS) entry which is preliminary data.</text>
</comment>
<feature type="signal peptide" evidence="2">
    <location>
        <begin position="1"/>
        <end position="28"/>
    </location>
</feature>
<accession>A0A838B0T8</accession>
<name>A0A838B0T8_9HYPH</name>
<proteinExistence type="predicted"/>
<keyword evidence="5" id="KW-1185">Reference proteome</keyword>
<evidence type="ECO:0000313" key="4">
    <source>
        <dbReference type="EMBL" id="MBA1139955.1"/>
    </source>
</evidence>
<feature type="compositionally biased region" description="Gly residues" evidence="1">
    <location>
        <begin position="349"/>
        <end position="360"/>
    </location>
</feature>
<evidence type="ECO:0000256" key="2">
    <source>
        <dbReference type="SAM" id="SignalP"/>
    </source>
</evidence>
<dbReference type="AlphaFoldDB" id="A0A838B0T8"/>
<reference evidence="4 5" key="1">
    <citation type="submission" date="2020-07" db="EMBL/GenBank/DDBJ databases">
        <title>Definition of the novel symbiovar canariense within Mesorhizobium novociceri, a new species of genus Mesorhizobium nodulating Cicer canariense in the Caldera de Taburiente National Park (La Palma, Canary Islands).</title>
        <authorList>
            <person name="Leon-Barrios M."/>
            <person name="Perez-Yepez J."/>
            <person name="Flores-Felix J.D."/>
            <person name="Ramirez-Baena M.H."/>
            <person name="Pulido-Suarez L."/>
            <person name="Igual J.M."/>
            <person name="Velazquez E."/>
            <person name="Peix A."/>
        </authorList>
    </citation>
    <scope>NUCLEOTIDE SEQUENCE [LARGE SCALE GENOMIC DNA]</scope>
    <source>
        <strain evidence="4 5">CCANP35</strain>
    </source>
</reference>
<dbReference type="Pfam" id="PF18914">
    <property type="entry name" value="DUF5666"/>
    <property type="match status" value="1"/>
</dbReference>
<feature type="chain" id="PRO_5032383271" description="DUF5666 domain-containing protein" evidence="2">
    <location>
        <begin position="29"/>
        <end position="372"/>
    </location>
</feature>
<dbReference type="EMBL" id="JACDTY010000002">
    <property type="protein sequence ID" value="MBA1139955.1"/>
    <property type="molecule type" value="Genomic_DNA"/>
</dbReference>
<organism evidence="4 5">
    <name type="scientific">Mesorhizobium neociceri</name>
    <dbReference type="NCBI Taxonomy" id="1307853"/>
    <lineage>
        <taxon>Bacteria</taxon>
        <taxon>Pseudomonadati</taxon>
        <taxon>Pseudomonadota</taxon>
        <taxon>Alphaproteobacteria</taxon>
        <taxon>Hyphomicrobiales</taxon>
        <taxon>Phyllobacteriaceae</taxon>
        <taxon>Mesorhizobium</taxon>
    </lineage>
</organism>
<evidence type="ECO:0000313" key="5">
    <source>
        <dbReference type="Proteomes" id="UP000558284"/>
    </source>
</evidence>
<feature type="region of interest" description="Disordered" evidence="1">
    <location>
        <begin position="292"/>
        <end position="372"/>
    </location>
</feature>
<dbReference type="RefSeq" id="WP_181056624.1">
    <property type="nucleotide sequence ID" value="NZ_JACDTY010000002.1"/>
</dbReference>